<feature type="compositionally biased region" description="Pro residues" evidence="1">
    <location>
        <begin position="240"/>
        <end position="249"/>
    </location>
</feature>
<feature type="compositionally biased region" description="Basic and acidic residues" evidence="1">
    <location>
        <begin position="52"/>
        <end position="61"/>
    </location>
</feature>
<feature type="compositionally biased region" description="Low complexity" evidence="1">
    <location>
        <begin position="20"/>
        <end position="49"/>
    </location>
</feature>
<evidence type="ECO:0000313" key="3">
    <source>
        <dbReference type="RefSeq" id="XP_070476473.1"/>
    </source>
</evidence>
<keyword evidence="2" id="KW-1185">Reference proteome</keyword>
<feature type="compositionally biased region" description="Pro residues" evidence="1">
    <location>
        <begin position="104"/>
        <end position="117"/>
    </location>
</feature>
<name>A0ABM4PH00_EQUPR</name>
<dbReference type="GeneID" id="103555812"/>
<sequence>MLGPPPGVRGARPGGPGPRGPRSLGAGRAPCPGPGTPSSAGGAGALRSPRPSRREAAADGRRRLRALLGAQEPEKFRPRVGCGAAAALGVQGRRWARGSRAPGLPAPAPPPRRLPAPRPRRPRAPSDRPRARHSARGLLPGAGTVTSHLPAAPGPSPFRSAPRPLGRAARASTRGADGEPSPLPGPTAFFSRSSTWSSGTTCGLTRPAAPSGRPALQEEHLPRGAELEALRGQRGLDPFLQPPAHSPLG</sequence>
<feature type="region of interest" description="Disordered" evidence="1">
    <location>
        <begin position="1"/>
        <end position="249"/>
    </location>
</feature>
<feature type="compositionally biased region" description="Polar residues" evidence="1">
    <location>
        <begin position="190"/>
        <end position="203"/>
    </location>
</feature>
<evidence type="ECO:0000256" key="1">
    <source>
        <dbReference type="SAM" id="MobiDB-lite"/>
    </source>
</evidence>
<reference evidence="3" key="1">
    <citation type="submission" date="2025-08" db="UniProtKB">
        <authorList>
            <consortium name="RefSeq"/>
        </authorList>
    </citation>
    <scope>IDENTIFICATION</scope>
    <source>
        <tissue evidence="3">Blood</tissue>
    </source>
</reference>
<organism evidence="2 3">
    <name type="scientific">Equus przewalskii</name>
    <name type="common">Przewalski's horse</name>
    <name type="synonym">Equus caballus przewalskii</name>
    <dbReference type="NCBI Taxonomy" id="9798"/>
    <lineage>
        <taxon>Eukaryota</taxon>
        <taxon>Metazoa</taxon>
        <taxon>Chordata</taxon>
        <taxon>Craniata</taxon>
        <taxon>Vertebrata</taxon>
        <taxon>Euteleostomi</taxon>
        <taxon>Mammalia</taxon>
        <taxon>Eutheria</taxon>
        <taxon>Laurasiatheria</taxon>
        <taxon>Perissodactyla</taxon>
        <taxon>Equidae</taxon>
        <taxon>Equus</taxon>
    </lineage>
</organism>
<feature type="compositionally biased region" description="Basic and acidic residues" evidence="1">
    <location>
        <begin position="216"/>
        <end position="231"/>
    </location>
</feature>
<accession>A0ABM4PH00</accession>
<gene>
    <name evidence="3" type="primary">LOC103555812</name>
</gene>
<dbReference type="Proteomes" id="UP001652662">
    <property type="component" value="Chromosome 5"/>
</dbReference>
<proteinExistence type="predicted"/>
<protein>
    <submittedName>
        <fullName evidence="3">Collagen alpha-1(I) chain-like</fullName>
    </submittedName>
</protein>
<dbReference type="RefSeq" id="XP_070476473.1">
    <property type="nucleotide sequence ID" value="XM_070620372.1"/>
</dbReference>
<evidence type="ECO:0000313" key="2">
    <source>
        <dbReference type="Proteomes" id="UP001652662"/>
    </source>
</evidence>